<dbReference type="RefSeq" id="WP_092518560.1">
    <property type="nucleotide sequence ID" value="NZ_CAWRAH010000047.1"/>
</dbReference>
<gene>
    <name evidence="1" type="ORF">SAMN05421579_10870</name>
</gene>
<sequence length="125" mass="13935">MISVTITKFNNPYVIFTSPLGNGIARWVGSEPNIGDIYHVELDIDDYFEWGVNINFVSETASNIMLESNNLVFTAKVISYETDGILVVSLSGNIIFLEVGLVSNIDNYVSFFTLKNNVSLYPVEL</sequence>
<dbReference type="STRING" id="53341.SAMN05421579_10870"/>
<proteinExistence type="predicted"/>
<accession>A0A1I4ZYY1</accession>
<organism evidence="1 2">
    <name type="scientific">Xenorhabdus japonica</name>
    <dbReference type="NCBI Taxonomy" id="53341"/>
    <lineage>
        <taxon>Bacteria</taxon>
        <taxon>Pseudomonadati</taxon>
        <taxon>Pseudomonadota</taxon>
        <taxon>Gammaproteobacteria</taxon>
        <taxon>Enterobacterales</taxon>
        <taxon>Morganellaceae</taxon>
        <taxon>Xenorhabdus</taxon>
    </lineage>
</organism>
<protein>
    <submittedName>
        <fullName evidence="1">Uncharacterized protein</fullName>
    </submittedName>
</protein>
<evidence type="ECO:0000313" key="2">
    <source>
        <dbReference type="Proteomes" id="UP000199011"/>
    </source>
</evidence>
<reference evidence="2" key="1">
    <citation type="submission" date="2016-10" db="EMBL/GenBank/DDBJ databases">
        <authorList>
            <person name="Varghese N."/>
            <person name="Submissions S."/>
        </authorList>
    </citation>
    <scope>NUCLEOTIDE SEQUENCE [LARGE SCALE GENOMIC DNA]</scope>
    <source>
        <strain evidence="2">DSM 16522</strain>
    </source>
</reference>
<evidence type="ECO:0000313" key="1">
    <source>
        <dbReference type="EMBL" id="SFN55269.1"/>
    </source>
</evidence>
<dbReference type="Proteomes" id="UP000199011">
    <property type="component" value="Unassembled WGS sequence"/>
</dbReference>
<keyword evidence="2" id="KW-1185">Reference proteome</keyword>
<dbReference type="EMBL" id="FOVO01000008">
    <property type="protein sequence ID" value="SFN55269.1"/>
    <property type="molecule type" value="Genomic_DNA"/>
</dbReference>
<dbReference type="OrthoDB" id="6897671at2"/>
<name>A0A1I4ZYY1_9GAMM</name>
<dbReference type="AlphaFoldDB" id="A0A1I4ZYY1"/>